<evidence type="ECO:0000313" key="3">
    <source>
        <dbReference type="Proteomes" id="UP000287651"/>
    </source>
</evidence>
<proteinExistence type="predicted"/>
<evidence type="ECO:0000313" key="2">
    <source>
        <dbReference type="EMBL" id="RRT62972.1"/>
    </source>
</evidence>
<reference evidence="2 3" key="1">
    <citation type="journal article" date="2014" name="Agronomy (Basel)">
        <title>A Draft Genome Sequence for Ensete ventricosum, the Drought-Tolerant Tree Against Hunger.</title>
        <authorList>
            <person name="Harrison J."/>
            <person name="Moore K.A."/>
            <person name="Paszkiewicz K."/>
            <person name="Jones T."/>
            <person name="Grant M."/>
            <person name="Ambacheew D."/>
            <person name="Muzemil S."/>
            <person name="Studholme D.J."/>
        </authorList>
    </citation>
    <scope>NUCLEOTIDE SEQUENCE [LARGE SCALE GENOMIC DNA]</scope>
</reference>
<name>A0A426ZG71_ENSVE</name>
<accession>A0A426ZG71</accession>
<sequence>MDGSEETQARFDALALYASELRANGSTRCLSESPFLSPLTPYFPSPISPFPSRAATELRRQSPGSAAGATFRRPPSGSSRNRLCFFLVGVGGTLSWGFSDAKFVRLRL</sequence>
<dbReference type="Proteomes" id="UP000287651">
    <property type="component" value="Unassembled WGS sequence"/>
</dbReference>
<organism evidence="2 3">
    <name type="scientific">Ensete ventricosum</name>
    <name type="common">Abyssinian banana</name>
    <name type="synonym">Musa ensete</name>
    <dbReference type="NCBI Taxonomy" id="4639"/>
    <lineage>
        <taxon>Eukaryota</taxon>
        <taxon>Viridiplantae</taxon>
        <taxon>Streptophyta</taxon>
        <taxon>Embryophyta</taxon>
        <taxon>Tracheophyta</taxon>
        <taxon>Spermatophyta</taxon>
        <taxon>Magnoliopsida</taxon>
        <taxon>Liliopsida</taxon>
        <taxon>Zingiberales</taxon>
        <taxon>Musaceae</taxon>
        <taxon>Ensete</taxon>
    </lineage>
</organism>
<gene>
    <name evidence="2" type="ORF">B296_00017953</name>
</gene>
<dbReference type="AlphaFoldDB" id="A0A426ZG71"/>
<protein>
    <submittedName>
        <fullName evidence="2">Uncharacterized protein</fullName>
    </submittedName>
</protein>
<evidence type="ECO:0000256" key="1">
    <source>
        <dbReference type="SAM" id="MobiDB-lite"/>
    </source>
</evidence>
<dbReference type="EMBL" id="AMZH03006778">
    <property type="protein sequence ID" value="RRT62972.1"/>
    <property type="molecule type" value="Genomic_DNA"/>
</dbReference>
<comment type="caution">
    <text evidence="2">The sequence shown here is derived from an EMBL/GenBank/DDBJ whole genome shotgun (WGS) entry which is preliminary data.</text>
</comment>
<feature type="region of interest" description="Disordered" evidence="1">
    <location>
        <begin position="59"/>
        <end position="78"/>
    </location>
</feature>